<organism evidence="7 9">
    <name type="scientific">Ferrovum myxofaciens</name>
    <dbReference type="NCBI Taxonomy" id="416213"/>
    <lineage>
        <taxon>Bacteria</taxon>
        <taxon>Pseudomonadati</taxon>
        <taxon>Pseudomonadota</taxon>
        <taxon>Betaproteobacteria</taxon>
        <taxon>Ferrovales</taxon>
        <taxon>Ferrovaceae</taxon>
        <taxon>Ferrovum</taxon>
    </lineage>
</organism>
<evidence type="ECO:0000256" key="4">
    <source>
        <dbReference type="SAM" id="SignalP"/>
    </source>
</evidence>
<dbReference type="Gene3D" id="2.40.50.100">
    <property type="match status" value="1"/>
</dbReference>
<dbReference type="GO" id="GO:0060003">
    <property type="term" value="P:copper ion export"/>
    <property type="evidence" value="ECO:0007669"/>
    <property type="project" value="TreeGrafter"/>
</dbReference>
<reference evidence="8" key="2">
    <citation type="submission" date="2021-02" db="EMBL/GenBank/DDBJ databases">
        <title>Comparative genomics of Ferrovum myxofaciens strains, predominant extremophile bacteria forming large biofilm stalactites in acid mine ecosystems.</title>
        <authorList>
            <person name="Burkartova K."/>
            <person name="Ridl J."/>
            <person name="Pajer P."/>
            <person name="Falteisek L."/>
        </authorList>
    </citation>
    <scope>NUCLEOTIDE SEQUENCE</scope>
    <source>
        <strain evidence="8">MI1III</strain>
    </source>
</reference>
<evidence type="ECO:0000256" key="2">
    <source>
        <dbReference type="ARBA" id="ARBA00022448"/>
    </source>
</evidence>
<accession>A0A859AES8</accession>
<feature type="domain" description="CusB-like barrel-sandwich hybrid" evidence="5">
    <location>
        <begin position="63"/>
        <end position="186"/>
    </location>
</feature>
<keyword evidence="2" id="KW-0813">Transport</keyword>
<dbReference type="PANTHER" id="PTHR30097:SF4">
    <property type="entry name" value="SLR6042 PROTEIN"/>
    <property type="match status" value="1"/>
</dbReference>
<evidence type="ECO:0000256" key="1">
    <source>
        <dbReference type="ARBA" id="ARBA00009477"/>
    </source>
</evidence>
<dbReference type="InterPro" id="IPR051909">
    <property type="entry name" value="MFP_Cation_Efflux"/>
</dbReference>
<accession>A0A149W0R1</accession>
<name>A0A859AES8_9PROT</name>
<proteinExistence type="inferred from homology"/>
<gene>
    <name evidence="7" type="primary">aaeA</name>
    <name evidence="7" type="ORF">FEMY_04270</name>
    <name evidence="8" type="ORF">JZL65_13480</name>
</gene>
<dbReference type="AlphaFoldDB" id="A0A859AES8"/>
<evidence type="ECO:0000313" key="9">
    <source>
        <dbReference type="Proteomes" id="UP000075653"/>
    </source>
</evidence>
<dbReference type="GO" id="GO:0016020">
    <property type="term" value="C:membrane"/>
    <property type="evidence" value="ECO:0007669"/>
    <property type="project" value="InterPro"/>
</dbReference>
<dbReference type="PATRIC" id="fig|1789004.3.peg.427"/>
<dbReference type="PANTHER" id="PTHR30097">
    <property type="entry name" value="CATION EFFLUX SYSTEM PROTEIN CUSB"/>
    <property type="match status" value="1"/>
</dbReference>
<feature type="chain" id="PRO_5036577481" evidence="4">
    <location>
        <begin position="21"/>
        <end position="342"/>
    </location>
</feature>
<evidence type="ECO:0000256" key="3">
    <source>
        <dbReference type="SAM" id="Coils"/>
    </source>
</evidence>
<evidence type="ECO:0000259" key="5">
    <source>
        <dbReference type="Pfam" id="PF25919"/>
    </source>
</evidence>
<dbReference type="GO" id="GO:0022857">
    <property type="term" value="F:transmembrane transporter activity"/>
    <property type="evidence" value="ECO:0007669"/>
    <property type="project" value="InterPro"/>
</dbReference>
<dbReference type="InterPro" id="IPR006143">
    <property type="entry name" value="RND_pump_MFP"/>
</dbReference>
<dbReference type="InterPro" id="IPR058790">
    <property type="entry name" value="BSH_CusB"/>
</dbReference>
<feature type="domain" description="YknX-like C-terminal permuted SH3-like" evidence="6">
    <location>
        <begin position="273"/>
        <end position="338"/>
    </location>
</feature>
<dbReference type="Gene3D" id="1.10.287.470">
    <property type="entry name" value="Helix hairpin bin"/>
    <property type="match status" value="1"/>
</dbReference>
<keyword evidence="4" id="KW-0732">Signal</keyword>
<evidence type="ECO:0000313" key="7">
    <source>
        <dbReference type="EMBL" id="KXW59065.1"/>
    </source>
</evidence>
<dbReference type="SUPFAM" id="SSF111369">
    <property type="entry name" value="HlyD-like secretion proteins"/>
    <property type="match status" value="1"/>
</dbReference>
<dbReference type="NCBIfam" id="TIGR01730">
    <property type="entry name" value="RND_mfp"/>
    <property type="match status" value="1"/>
</dbReference>
<dbReference type="GO" id="GO:0030313">
    <property type="term" value="C:cell envelope"/>
    <property type="evidence" value="ECO:0007669"/>
    <property type="project" value="TreeGrafter"/>
</dbReference>
<dbReference type="Pfam" id="PF25919">
    <property type="entry name" value="BSH_CusB"/>
    <property type="match status" value="1"/>
</dbReference>
<dbReference type="Gene3D" id="2.40.420.20">
    <property type="match status" value="1"/>
</dbReference>
<dbReference type="EMBL" id="LRRD01000006">
    <property type="protein sequence ID" value="KXW59065.1"/>
    <property type="molecule type" value="Genomic_DNA"/>
</dbReference>
<dbReference type="Proteomes" id="UP000683551">
    <property type="component" value="Chromosome"/>
</dbReference>
<dbReference type="OrthoDB" id="8992784at2"/>
<feature type="signal peptide" evidence="4">
    <location>
        <begin position="1"/>
        <end position="20"/>
    </location>
</feature>
<keyword evidence="3" id="KW-0175">Coiled coil</keyword>
<feature type="coiled-coil region" evidence="3">
    <location>
        <begin position="112"/>
        <end position="149"/>
    </location>
</feature>
<reference evidence="7 9" key="1">
    <citation type="submission" date="2016-01" db="EMBL/GenBank/DDBJ databases">
        <title>Genome sequence of the acidophilic iron oxidising Ferrovum strain Z-31.</title>
        <authorList>
            <person name="Poehlein A."/>
            <person name="Ullrich S.R."/>
            <person name="Schloemann M."/>
            <person name="Muehling M."/>
            <person name="Daniel R."/>
        </authorList>
    </citation>
    <scope>NUCLEOTIDE SEQUENCE [LARGE SCALE GENOMIC DNA]</scope>
    <source>
        <strain evidence="7 9">Z-31</strain>
    </source>
</reference>
<dbReference type="GO" id="GO:0015679">
    <property type="term" value="P:plasma membrane copper ion transport"/>
    <property type="evidence" value="ECO:0007669"/>
    <property type="project" value="TreeGrafter"/>
</dbReference>
<dbReference type="InterPro" id="IPR058637">
    <property type="entry name" value="YknX-like_C"/>
</dbReference>
<dbReference type="Proteomes" id="UP000075653">
    <property type="component" value="Unassembled WGS sequence"/>
</dbReference>
<evidence type="ECO:0000259" key="6">
    <source>
        <dbReference type="Pfam" id="PF25989"/>
    </source>
</evidence>
<dbReference type="EMBL" id="CP071137">
    <property type="protein sequence ID" value="QWY77450.1"/>
    <property type="molecule type" value="Genomic_DNA"/>
</dbReference>
<dbReference type="RefSeq" id="WP_051862375.1">
    <property type="nucleotide sequence ID" value="NZ_CP053675.1"/>
</dbReference>
<sequence length="342" mass="37214">MNRFVTRLWMLAMVLSVVTAQGEEEGVVQIRTQPLQRQVMSFTVTGYGTVTSTPRNTQSIALPRAGMVDQVRVTPGQRVAQGEPLFEFVTDPTSVVGHTQAQTTWDFAHNEYARLQRQYEQQLVTVSQLEAARKALRDAESALQAQDRLGAGSERVTVGAPFEGVILTQSVAQGERIPAGTTILQLARRAQPQVQLTLPVEEAGQVREGMPVTLTPLFGPPQSWHGTVVALQGMINAQTQGVDLWVRLDPGVDPVLGMKVRATLEVRTQTLWTVPRSAVLRDEAGEAYLFQVQEGHAHRVAVTAFENGTMTGVEGALNPTLPVVVEGNYELADGMAVRGTGR</sequence>
<dbReference type="Pfam" id="PF25989">
    <property type="entry name" value="YknX_C"/>
    <property type="match status" value="1"/>
</dbReference>
<protein>
    <submittedName>
        <fullName evidence="8">Efflux RND transporter periplasmic adaptor subunit</fullName>
    </submittedName>
    <submittedName>
        <fullName evidence="7">p-hydroxybenzoic acid efflux pump subunit AaeA</fullName>
    </submittedName>
</protein>
<comment type="similarity">
    <text evidence="1">Belongs to the membrane fusion protein (MFP) (TC 8.A.1) family.</text>
</comment>
<dbReference type="Gene3D" id="2.40.30.170">
    <property type="match status" value="1"/>
</dbReference>
<keyword evidence="9" id="KW-1185">Reference proteome</keyword>
<evidence type="ECO:0000313" key="8">
    <source>
        <dbReference type="EMBL" id="QWY77450.1"/>
    </source>
</evidence>